<dbReference type="GO" id="GO:0009245">
    <property type="term" value="P:lipid A biosynthetic process"/>
    <property type="evidence" value="ECO:0007669"/>
    <property type="project" value="TreeGrafter"/>
</dbReference>
<dbReference type="GO" id="GO:0046872">
    <property type="term" value="F:metal ion binding"/>
    <property type="evidence" value="ECO:0007669"/>
    <property type="project" value="UniProtKB-KW"/>
</dbReference>
<dbReference type="RefSeq" id="WP_190885436.1">
    <property type="nucleotide sequence ID" value="NZ_JACWZY010000002.1"/>
</dbReference>
<keyword evidence="5" id="KW-0464">Manganese</keyword>
<dbReference type="CDD" id="cd07398">
    <property type="entry name" value="MPP_YbbF-LpxH"/>
    <property type="match status" value="1"/>
</dbReference>
<gene>
    <name evidence="7" type="ORF">IC229_02950</name>
</gene>
<keyword evidence="3" id="KW-0479">Metal-binding</keyword>
<dbReference type="GO" id="GO:0008758">
    <property type="term" value="F:UDP-2,3-diacylglucosamine hydrolase activity"/>
    <property type="evidence" value="ECO:0007669"/>
    <property type="project" value="TreeGrafter"/>
</dbReference>
<proteinExistence type="predicted"/>
<dbReference type="InterPro" id="IPR004843">
    <property type="entry name" value="Calcineurin-like_PHP"/>
</dbReference>
<name>A0A926XTL6_9BACT</name>
<dbReference type="GO" id="GO:0016020">
    <property type="term" value="C:membrane"/>
    <property type="evidence" value="ECO:0007669"/>
    <property type="project" value="GOC"/>
</dbReference>
<feature type="domain" description="Calcineurin-like phosphoesterase" evidence="6">
    <location>
        <begin position="8"/>
        <end position="209"/>
    </location>
</feature>
<evidence type="ECO:0000256" key="2">
    <source>
        <dbReference type="ARBA" id="ARBA00022519"/>
    </source>
</evidence>
<dbReference type="Proteomes" id="UP000598820">
    <property type="component" value="Unassembled WGS sequence"/>
</dbReference>
<dbReference type="PANTHER" id="PTHR34990:SF2">
    <property type="entry name" value="BLL8164 PROTEIN"/>
    <property type="match status" value="1"/>
</dbReference>
<dbReference type="InterPro" id="IPR029052">
    <property type="entry name" value="Metallo-depent_PP-like"/>
</dbReference>
<dbReference type="AlphaFoldDB" id="A0A926XTL6"/>
<keyword evidence="1" id="KW-1003">Cell membrane</keyword>
<dbReference type="Gene3D" id="3.60.21.10">
    <property type="match status" value="1"/>
</dbReference>
<evidence type="ECO:0000256" key="5">
    <source>
        <dbReference type="ARBA" id="ARBA00023211"/>
    </source>
</evidence>
<dbReference type="PANTHER" id="PTHR34990">
    <property type="entry name" value="UDP-2,3-DIACYLGLUCOSAMINE HYDROLASE-RELATED"/>
    <property type="match status" value="1"/>
</dbReference>
<evidence type="ECO:0000256" key="1">
    <source>
        <dbReference type="ARBA" id="ARBA00022475"/>
    </source>
</evidence>
<dbReference type="Pfam" id="PF00149">
    <property type="entry name" value="Metallophos"/>
    <property type="match status" value="1"/>
</dbReference>
<evidence type="ECO:0000313" key="7">
    <source>
        <dbReference type="EMBL" id="MBD2699579.1"/>
    </source>
</evidence>
<keyword evidence="8" id="KW-1185">Reference proteome</keyword>
<comment type="caution">
    <text evidence="7">The sequence shown here is derived from an EMBL/GenBank/DDBJ whole genome shotgun (WGS) entry which is preliminary data.</text>
</comment>
<reference evidence="7" key="1">
    <citation type="submission" date="2020-09" db="EMBL/GenBank/DDBJ databases">
        <authorList>
            <person name="Kim M.K."/>
        </authorList>
    </citation>
    <scope>NUCLEOTIDE SEQUENCE</scope>
    <source>
        <strain evidence="7">BT702</strain>
    </source>
</reference>
<dbReference type="EMBL" id="JACWZY010000002">
    <property type="protein sequence ID" value="MBD2699579.1"/>
    <property type="molecule type" value="Genomic_DNA"/>
</dbReference>
<evidence type="ECO:0000259" key="6">
    <source>
        <dbReference type="Pfam" id="PF00149"/>
    </source>
</evidence>
<dbReference type="InterPro" id="IPR043461">
    <property type="entry name" value="LpxH-like"/>
</dbReference>
<evidence type="ECO:0000313" key="8">
    <source>
        <dbReference type="Proteomes" id="UP000598820"/>
    </source>
</evidence>
<evidence type="ECO:0000256" key="3">
    <source>
        <dbReference type="ARBA" id="ARBA00022723"/>
    </source>
</evidence>
<evidence type="ECO:0000256" key="4">
    <source>
        <dbReference type="ARBA" id="ARBA00023136"/>
    </source>
</evidence>
<organism evidence="7 8">
    <name type="scientific">Spirosoma profusum</name>
    <dbReference type="NCBI Taxonomy" id="2771354"/>
    <lineage>
        <taxon>Bacteria</taxon>
        <taxon>Pseudomonadati</taxon>
        <taxon>Bacteroidota</taxon>
        <taxon>Cytophagia</taxon>
        <taxon>Cytophagales</taxon>
        <taxon>Cytophagaceae</taxon>
        <taxon>Spirosoma</taxon>
    </lineage>
</organism>
<accession>A0A926XTL6</accession>
<keyword evidence="2" id="KW-0997">Cell inner membrane</keyword>
<protein>
    <submittedName>
        <fullName evidence="7">UDP-2,3-diacylglucosamine diphosphatase</fullName>
    </submittedName>
</protein>
<dbReference type="SUPFAM" id="SSF56300">
    <property type="entry name" value="Metallo-dependent phosphatases"/>
    <property type="match status" value="1"/>
</dbReference>
<sequence length="263" mass="30463">MQVRPHFRTIVLSDVHLGTTGSKAKEAADFLKSYSCQKLILNGDIIDGWQLKQYGTWKKKHTAFFKTVLKQIVHYDTKVIYLRGNHDDFLDQVMPLRVGKNFSIRKDYVLKSGDKQYYVTHGDVFDSVTSQMKWLAYMGDVGYTFLLWLNKLYNQYRGWRGLPYYSLSQQIKHRIKLAVNYVSDFETKLTELARARNCDGIICGHIHQPAIRDFNGITYMNSGDWVESLSALVEDHDGNWSLLYYTTDMADIISDTVQEISIS</sequence>
<keyword evidence="4" id="KW-0472">Membrane</keyword>